<dbReference type="SMART" id="SM01234">
    <property type="entry name" value="Haemolytic"/>
    <property type="match status" value="1"/>
</dbReference>
<comment type="function">
    <text evidence="2">Could be involved in insertion of integral membrane proteins into the membrane.</text>
</comment>
<dbReference type="Proteomes" id="UP000824179">
    <property type="component" value="Unassembled WGS sequence"/>
</dbReference>
<organism evidence="3 4">
    <name type="scientific">Candidatus Coproplasma stercoripullorum</name>
    <dbReference type="NCBI Taxonomy" id="2840751"/>
    <lineage>
        <taxon>Bacteria</taxon>
        <taxon>Bacillati</taxon>
        <taxon>Bacillota</taxon>
        <taxon>Clostridia</taxon>
        <taxon>Eubacteriales</taxon>
        <taxon>Candidatus Coproplasma</taxon>
    </lineage>
</organism>
<dbReference type="GO" id="GO:0005886">
    <property type="term" value="C:plasma membrane"/>
    <property type="evidence" value="ECO:0007669"/>
    <property type="project" value="UniProtKB-SubCell"/>
</dbReference>
<dbReference type="EMBL" id="DVHB01000021">
    <property type="protein sequence ID" value="HIR38945.1"/>
    <property type="molecule type" value="Genomic_DNA"/>
</dbReference>
<keyword evidence="2" id="KW-1003">Cell membrane</keyword>
<dbReference type="NCBIfam" id="TIGR00278">
    <property type="entry name" value="membrane protein insertion efficiency factor YidD"/>
    <property type="match status" value="1"/>
</dbReference>
<evidence type="ECO:0000313" key="3">
    <source>
        <dbReference type="EMBL" id="HIR38945.1"/>
    </source>
</evidence>
<gene>
    <name evidence="3" type="primary">yidD</name>
    <name evidence="3" type="ORF">IAB90_01030</name>
</gene>
<evidence type="ECO:0000313" key="4">
    <source>
        <dbReference type="Proteomes" id="UP000824179"/>
    </source>
</evidence>
<accession>A0A9D1AET7</accession>
<dbReference type="PANTHER" id="PTHR33383:SF1">
    <property type="entry name" value="MEMBRANE PROTEIN INSERTION EFFICIENCY FACTOR-RELATED"/>
    <property type="match status" value="1"/>
</dbReference>
<comment type="subcellular location">
    <subcellularLocation>
        <location evidence="2">Cell membrane</location>
        <topology evidence="2">Peripheral membrane protein</topology>
        <orientation evidence="2">Cytoplasmic side</orientation>
    </subcellularLocation>
</comment>
<name>A0A9D1AET7_9FIRM</name>
<reference evidence="3" key="1">
    <citation type="submission" date="2020-10" db="EMBL/GenBank/DDBJ databases">
        <authorList>
            <person name="Gilroy R."/>
        </authorList>
    </citation>
    <scope>NUCLEOTIDE SEQUENCE</scope>
    <source>
        <strain evidence="3">ChiW25-3613</strain>
    </source>
</reference>
<keyword evidence="1 2" id="KW-0472">Membrane</keyword>
<evidence type="ECO:0000256" key="1">
    <source>
        <dbReference type="ARBA" id="ARBA00023136"/>
    </source>
</evidence>
<comment type="caution">
    <text evidence="3">The sequence shown here is derived from an EMBL/GenBank/DDBJ whole genome shotgun (WGS) entry which is preliminary data.</text>
</comment>
<protein>
    <recommendedName>
        <fullName evidence="2">Putative membrane protein insertion efficiency factor</fullName>
    </recommendedName>
</protein>
<proteinExistence type="inferred from homology"/>
<dbReference type="Pfam" id="PF01809">
    <property type="entry name" value="YidD"/>
    <property type="match status" value="1"/>
</dbReference>
<dbReference type="InterPro" id="IPR002696">
    <property type="entry name" value="Membr_insert_effic_factor_YidD"/>
</dbReference>
<dbReference type="PANTHER" id="PTHR33383">
    <property type="entry name" value="MEMBRANE PROTEIN INSERTION EFFICIENCY FACTOR-RELATED"/>
    <property type="match status" value="1"/>
</dbReference>
<dbReference type="AlphaFoldDB" id="A0A9D1AET7"/>
<dbReference type="HAMAP" id="MF_00386">
    <property type="entry name" value="UPF0161_YidD"/>
    <property type="match status" value="1"/>
</dbReference>
<sequence length="96" mass="11329">MNARIKRICKTLRRTVFRPYLKIACMRLIVFYQRHLSHGTCMFTPTCSEYTLRSINNNGVILGIILGAWRILRCNPLTRGGYDPAYENFFKVRWVL</sequence>
<comment type="similarity">
    <text evidence="2">Belongs to the UPF0161 family.</text>
</comment>
<reference evidence="3" key="2">
    <citation type="journal article" date="2021" name="PeerJ">
        <title>Extensive microbial diversity within the chicken gut microbiome revealed by metagenomics and culture.</title>
        <authorList>
            <person name="Gilroy R."/>
            <person name="Ravi A."/>
            <person name="Getino M."/>
            <person name="Pursley I."/>
            <person name="Horton D.L."/>
            <person name="Alikhan N.F."/>
            <person name="Baker D."/>
            <person name="Gharbi K."/>
            <person name="Hall N."/>
            <person name="Watson M."/>
            <person name="Adriaenssens E.M."/>
            <person name="Foster-Nyarko E."/>
            <person name="Jarju S."/>
            <person name="Secka A."/>
            <person name="Antonio M."/>
            <person name="Oren A."/>
            <person name="Chaudhuri R.R."/>
            <person name="La Ragione R."/>
            <person name="Hildebrand F."/>
            <person name="Pallen M.J."/>
        </authorList>
    </citation>
    <scope>NUCLEOTIDE SEQUENCE</scope>
    <source>
        <strain evidence="3">ChiW25-3613</strain>
    </source>
</reference>
<evidence type="ECO:0000256" key="2">
    <source>
        <dbReference type="HAMAP-Rule" id="MF_00386"/>
    </source>
</evidence>